<dbReference type="WBParaSite" id="JU765_v2.g12850.t1">
    <property type="protein sequence ID" value="JU765_v2.g12850.t1"/>
    <property type="gene ID" value="JU765_v2.g12850"/>
</dbReference>
<evidence type="ECO:0000313" key="1">
    <source>
        <dbReference type="Proteomes" id="UP000887576"/>
    </source>
</evidence>
<protein>
    <submittedName>
        <fullName evidence="2">Uncharacterized protein</fullName>
    </submittedName>
</protein>
<dbReference type="Proteomes" id="UP000887576">
    <property type="component" value="Unplaced"/>
</dbReference>
<organism evidence="1 2">
    <name type="scientific">Panagrolaimus sp. JU765</name>
    <dbReference type="NCBI Taxonomy" id="591449"/>
    <lineage>
        <taxon>Eukaryota</taxon>
        <taxon>Metazoa</taxon>
        <taxon>Ecdysozoa</taxon>
        <taxon>Nematoda</taxon>
        <taxon>Chromadorea</taxon>
        <taxon>Rhabditida</taxon>
        <taxon>Tylenchina</taxon>
        <taxon>Panagrolaimomorpha</taxon>
        <taxon>Panagrolaimoidea</taxon>
        <taxon>Panagrolaimidae</taxon>
        <taxon>Panagrolaimus</taxon>
    </lineage>
</organism>
<sequence length="136" mass="15886">MFGLEINGADISEVLLYASLSLKKKQIDQSLFDYLLNFGCYVENILKTALDEPIVSRFEKPQNYEALKFFSMNVNSYSWPSDDLKNVDTLNKLLKSVECLIEKYMIVQVDKFEKEKYQNVSEYQILREASEMAKKK</sequence>
<accession>A0AC34Q4I2</accession>
<proteinExistence type="predicted"/>
<evidence type="ECO:0000313" key="2">
    <source>
        <dbReference type="WBParaSite" id="JU765_v2.g12850.t1"/>
    </source>
</evidence>
<name>A0AC34Q4I2_9BILA</name>
<reference evidence="2" key="1">
    <citation type="submission" date="2022-11" db="UniProtKB">
        <authorList>
            <consortium name="WormBaseParasite"/>
        </authorList>
    </citation>
    <scope>IDENTIFICATION</scope>
</reference>